<dbReference type="InterPro" id="IPR001841">
    <property type="entry name" value="Znf_RING"/>
</dbReference>
<accession>A0A6C0KWV0</accession>
<dbReference type="EMBL" id="MN741007">
    <property type="protein sequence ID" value="QHU22445.1"/>
    <property type="molecule type" value="Genomic_DNA"/>
</dbReference>
<dbReference type="InterPro" id="IPR013083">
    <property type="entry name" value="Znf_RING/FYVE/PHD"/>
</dbReference>
<name>A0A6C0KWV0_9ZZZZ</name>
<dbReference type="SUPFAM" id="SSF57850">
    <property type="entry name" value="RING/U-box"/>
    <property type="match status" value="1"/>
</dbReference>
<evidence type="ECO:0000259" key="2">
    <source>
        <dbReference type="Pfam" id="PF13639"/>
    </source>
</evidence>
<sequence>MSRWNQQSNNEQSMNNILRIHLNNINILANTIQNSQQIIERYQRNDMIDNRTTSNLTSSLFESVFNGDSTPHTRTMRNHRRNQQNNTETTNTGINASSSPNVGTNTIPTNIRPTTRATTARTSSNILDQNYHYDNADNIYYFTFDTLGLGSTALNNSTNVYTSGLSFETLLITEENEHIISNIDTSANIDDLSYNLNDYHLYEITHFDLIMNPMNDVCPITRERFDSTTEHILMIKNCRHIFNKSALKIWLEQNNSCPCCRSNIM</sequence>
<dbReference type="Gene3D" id="3.30.40.10">
    <property type="entry name" value="Zinc/RING finger domain, C3HC4 (zinc finger)"/>
    <property type="match status" value="1"/>
</dbReference>
<evidence type="ECO:0000256" key="1">
    <source>
        <dbReference type="SAM" id="MobiDB-lite"/>
    </source>
</evidence>
<dbReference type="AlphaFoldDB" id="A0A6C0KWV0"/>
<protein>
    <recommendedName>
        <fullName evidence="2">RING-type domain-containing protein</fullName>
    </recommendedName>
</protein>
<feature type="domain" description="RING-type" evidence="2">
    <location>
        <begin position="217"/>
        <end position="261"/>
    </location>
</feature>
<feature type="region of interest" description="Disordered" evidence="1">
    <location>
        <begin position="62"/>
        <end position="118"/>
    </location>
</feature>
<feature type="compositionally biased region" description="Polar residues" evidence="1">
    <location>
        <begin position="93"/>
        <end position="103"/>
    </location>
</feature>
<organism evidence="3">
    <name type="scientific">viral metagenome</name>
    <dbReference type="NCBI Taxonomy" id="1070528"/>
    <lineage>
        <taxon>unclassified sequences</taxon>
        <taxon>metagenomes</taxon>
        <taxon>organismal metagenomes</taxon>
    </lineage>
</organism>
<evidence type="ECO:0000313" key="3">
    <source>
        <dbReference type="EMBL" id="QHU22445.1"/>
    </source>
</evidence>
<proteinExistence type="predicted"/>
<feature type="compositionally biased region" description="Low complexity" evidence="1">
    <location>
        <begin position="83"/>
        <end position="92"/>
    </location>
</feature>
<reference evidence="3" key="1">
    <citation type="journal article" date="2020" name="Nature">
        <title>Giant virus diversity and host interactions through global metagenomics.</title>
        <authorList>
            <person name="Schulz F."/>
            <person name="Roux S."/>
            <person name="Paez-Espino D."/>
            <person name="Jungbluth S."/>
            <person name="Walsh D.A."/>
            <person name="Denef V.J."/>
            <person name="McMahon K.D."/>
            <person name="Konstantinidis K.T."/>
            <person name="Eloe-Fadrosh E.A."/>
            <person name="Kyrpides N.C."/>
            <person name="Woyke T."/>
        </authorList>
    </citation>
    <scope>NUCLEOTIDE SEQUENCE</scope>
    <source>
        <strain evidence="3">GVMAG-S-ERX555907-102</strain>
    </source>
</reference>
<dbReference type="Pfam" id="PF13639">
    <property type="entry name" value="zf-RING_2"/>
    <property type="match status" value="1"/>
</dbReference>
<feature type="compositionally biased region" description="Low complexity" evidence="1">
    <location>
        <begin position="104"/>
        <end position="118"/>
    </location>
</feature>